<dbReference type="GO" id="GO:0061024">
    <property type="term" value="P:membrane organization"/>
    <property type="evidence" value="ECO:0007669"/>
    <property type="project" value="TreeGrafter"/>
</dbReference>
<proteinExistence type="inferred from homology"/>
<dbReference type="PANTHER" id="PTHR12703">
    <property type="entry name" value="TRANSMEMBRANE PROTEIN 33"/>
    <property type="match status" value="1"/>
</dbReference>
<comment type="similarity">
    <text evidence="2">Belongs to the PER33/POM33 family.</text>
</comment>
<dbReference type="InterPro" id="IPR051645">
    <property type="entry name" value="PER33/POM33_regulator"/>
</dbReference>
<dbReference type="Pfam" id="PF03661">
    <property type="entry name" value="TMEM33_Pom33"/>
    <property type="match status" value="1"/>
</dbReference>
<evidence type="ECO:0000256" key="3">
    <source>
        <dbReference type="ARBA" id="ARBA00022692"/>
    </source>
</evidence>
<keyword evidence="5 6" id="KW-0472">Membrane</keyword>
<feature type="transmembrane region" description="Helical" evidence="6">
    <location>
        <begin position="74"/>
        <end position="101"/>
    </location>
</feature>
<dbReference type="OrthoDB" id="5581259at2759"/>
<dbReference type="EMBL" id="ML170157">
    <property type="protein sequence ID" value="TDL28830.1"/>
    <property type="molecule type" value="Genomic_DNA"/>
</dbReference>
<dbReference type="VEuPathDB" id="FungiDB:BD410DRAFT_685712"/>
<evidence type="ECO:0008006" key="9">
    <source>
        <dbReference type="Google" id="ProtNLM"/>
    </source>
</evidence>
<dbReference type="GO" id="GO:0071786">
    <property type="term" value="P:endoplasmic reticulum tubular network organization"/>
    <property type="evidence" value="ECO:0007669"/>
    <property type="project" value="TreeGrafter"/>
</dbReference>
<evidence type="ECO:0000256" key="4">
    <source>
        <dbReference type="ARBA" id="ARBA00022989"/>
    </source>
</evidence>
<keyword evidence="8" id="KW-1185">Reference proteome</keyword>
<evidence type="ECO:0000256" key="1">
    <source>
        <dbReference type="ARBA" id="ARBA00004141"/>
    </source>
</evidence>
<name>A0A4Y7QPE0_9AGAM</name>
<organism evidence="7 8">
    <name type="scientific">Rickenella mellea</name>
    <dbReference type="NCBI Taxonomy" id="50990"/>
    <lineage>
        <taxon>Eukaryota</taxon>
        <taxon>Fungi</taxon>
        <taxon>Dikarya</taxon>
        <taxon>Basidiomycota</taxon>
        <taxon>Agaricomycotina</taxon>
        <taxon>Agaricomycetes</taxon>
        <taxon>Hymenochaetales</taxon>
        <taxon>Rickenellaceae</taxon>
        <taxon>Rickenella</taxon>
    </lineage>
</organism>
<evidence type="ECO:0000313" key="7">
    <source>
        <dbReference type="EMBL" id="TDL28830.1"/>
    </source>
</evidence>
<gene>
    <name evidence="7" type="ORF">BD410DRAFT_685712</name>
</gene>
<comment type="subcellular location">
    <subcellularLocation>
        <location evidence="1">Membrane</location>
        <topology evidence="1">Multi-pass membrane protein</topology>
    </subcellularLocation>
</comment>
<dbReference type="PANTHER" id="PTHR12703:SF4">
    <property type="entry name" value="TRANSMEMBRANE PROTEIN 33"/>
    <property type="match status" value="1"/>
</dbReference>
<keyword evidence="4 6" id="KW-1133">Transmembrane helix</keyword>
<evidence type="ECO:0000313" key="8">
    <source>
        <dbReference type="Proteomes" id="UP000294933"/>
    </source>
</evidence>
<evidence type="ECO:0000256" key="5">
    <source>
        <dbReference type="ARBA" id="ARBA00023136"/>
    </source>
</evidence>
<dbReference type="STRING" id="50990.A0A4Y7QPE0"/>
<feature type="non-terminal residue" evidence="7">
    <location>
        <position position="1"/>
    </location>
</feature>
<feature type="transmembrane region" description="Helical" evidence="6">
    <location>
        <begin position="6"/>
        <end position="26"/>
    </location>
</feature>
<evidence type="ECO:0000256" key="2">
    <source>
        <dbReference type="ARBA" id="ARBA00007322"/>
    </source>
</evidence>
<evidence type="ECO:0000256" key="6">
    <source>
        <dbReference type="SAM" id="Phobius"/>
    </source>
</evidence>
<dbReference type="GO" id="GO:0005783">
    <property type="term" value="C:endoplasmic reticulum"/>
    <property type="evidence" value="ECO:0007669"/>
    <property type="project" value="TreeGrafter"/>
</dbReference>
<reference evidence="7 8" key="1">
    <citation type="submission" date="2018-06" db="EMBL/GenBank/DDBJ databases">
        <title>A transcriptomic atlas of mushroom development highlights an independent origin of complex multicellularity.</title>
        <authorList>
            <consortium name="DOE Joint Genome Institute"/>
            <person name="Krizsan K."/>
            <person name="Almasi E."/>
            <person name="Merenyi Z."/>
            <person name="Sahu N."/>
            <person name="Viragh M."/>
            <person name="Koszo T."/>
            <person name="Mondo S."/>
            <person name="Kiss B."/>
            <person name="Balint B."/>
            <person name="Kues U."/>
            <person name="Barry K."/>
            <person name="Hegedus J.C."/>
            <person name="Henrissat B."/>
            <person name="Johnson J."/>
            <person name="Lipzen A."/>
            <person name="Ohm R."/>
            <person name="Nagy I."/>
            <person name="Pangilinan J."/>
            <person name="Yan J."/>
            <person name="Xiong Y."/>
            <person name="Grigoriev I.V."/>
            <person name="Hibbett D.S."/>
            <person name="Nagy L.G."/>
        </authorList>
    </citation>
    <scope>NUCLEOTIDE SEQUENCE [LARGE SCALE GENOMIC DNA]</scope>
    <source>
        <strain evidence="7 8">SZMC22713</strain>
    </source>
</reference>
<accession>A0A4Y7QPE0</accession>
<dbReference type="AlphaFoldDB" id="A0A4Y7QPE0"/>
<dbReference type="InterPro" id="IPR005344">
    <property type="entry name" value="TMEM33/Pom33"/>
</dbReference>
<keyword evidence="3 6" id="KW-0812">Transmembrane</keyword>
<feature type="transmembrane region" description="Helical" evidence="6">
    <location>
        <begin position="33"/>
        <end position="54"/>
    </location>
</feature>
<feature type="non-terminal residue" evidence="7">
    <location>
        <position position="247"/>
    </location>
</feature>
<protein>
    <recommendedName>
        <fullName evidence="9">Endoplasmic reticulum protein</fullName>
    </recommendedName>
</protein>
<dbReference type="GO" id="GO:0016020">
    <property type="term" value="C:membrane"/>
    <property type="evidence" value="ECO:0007669"/>
    <property type="project" value="UniProtKB-SubCell"/>
</dbReference>
<dbReference type="Proteomes" id="UP000294933">
    <property type="component" value="Unassembled WGS sequence"/>
</dbReference>
<sequence>QHYVWAGGHFVLLLAATRYLLAWLTFKSATYGLYYKASYIGALVSYAIVCYKSLGTPQANAGFAKRAAMDENVQYFLLALFWFFSKPLAISLIPFAIFSLFHALTFLRSNVLPHFFPPTPPAAAGQPAQQNPMLKKVQVWIKSNYDPAMRVVAYAELVILVRVIVGALIRKNSLLSPLIYAHFLRQRYYHSIFTRNAIAHVSALITNQAQKSGNPTVIRVWENAQVLIGRWGGSTLAPQQPAATGAA</sequence>